<dbReference type="PROSITE" id="PS50096">
    <property type="entry name" value="IQ"/>
    <property type="match status" value="1"/>
</dbReference>
<feature type="region of interest" description="Disordered" evidence="1">
    <location>
        <begin position="306"/>
        <end position="505"/>
    </location>
</feature>
<accession>A0A3P3YI28</accession>
<dbReference type="Proteomes" id="UP000290189">
    <property type="component" value="Unassembled WGS sequence"/>
</dbReference>
<feature type="compositionally biased region" description="Basic and acidic residues" evidence="1">
    <location>
        <begin position="336"/>
        <end position="348"/>
    </location>
</feature>
<protein>
    <submittedName>
        <fullName evidence="2">Uncharacterized protein</fullName>
    </submittedName>
</protein>
<feature type="region of interest" description="Disordered" evidence="1">
    <location>
        <begin position="169"/>
        <end position="273"/>
    </location>
</feature>
<reference evidence="2 3" key="1">
    <citation type="submission" date="2018-03" db="EMBL/GenBank/DDBJ databases">
        <authorList>
            <person name="Fogelqvist J."/>
        </authorList>
    </citation>
    <scope>NUCLEOTIDE SEQUENCE [LARGE SCALE GENOMIC DNA]</scope>
</reference>
<dbReference type="AlphaFoldDB" id="A0A3P3YI28"/>
<keyword evidence="2" id="KW-0496">Mitochondrion</keyword>
<name>A0A3P3YI28_PLABS</name>
<feature type="compositionally biased region" description="Basic and acidic residues" evidence="1">
    <location>
        <begin position="366"/>
        <end position="404"/>
    </location>
</feature>
<sequence length="505" mass="56017">MSTSTSCFDRFVSAASVACSLWSKIAALSSLCNVSITSACCMVAQSATATSSQSAHRDVQWHSPKFTPDCIGIRARAIHYKGVVMEDAVQGGVAELGLDKKAERFLYDIGLMDAIESGLYRLYAEGMPRDNAYLVVADELAAFGRRWKSQNLLPPTTTDTFKQYCALQPPPAHTQRQPSRFDRDLPGGPVVPTHVIQERFRRRAARREHSGPDPVAARHSSPPRLPHEVGNSETAVVVQPAQSPRAKSTATPQDTVTPAAPAPHPDTNVDNGACRPLTEEEAVLKIQAVSRGKAARRLSRQMRAEATVAAGKRRRSVQFADRKQRVQQQIEGSEQEQAKRQVEQEPKSPRLQSPKSPRSALKSRHPVQEQAREVEQDVEQEHALQREENQKLDLEPKDEPRPEDQQDLQQETHSMQEAHVDTGDQQDGPGPDSDDHERSLDPMTAGPDEHVPVVLDPHELQTLEQHEEQVQQLLGQQEQPERQLGGHGEPQYEPSDPLQQDNSGH</sequence>
<geneLocation type="mitochondrion" evidence="2"/>
<evidence type="ECO:0000256" key="1">
    <source>
        <dbReference type="SAM" id="MobiDB-lite"/>
    </source>
</evidence>
<evidence type="ECO:0000313" key="3">
    <source>
        <dbReference type="Proteomes" id="UP000290189"/>
    </source>
</evidence>
<feature type="compositionally biased region" description="Polar residues" evidence="1">
    <location>
        <begin position="240"/>
        <end position="256"/>
    </location>
</feature>
<gene>
    <name evidence="2" type="ORF">PLBR_LOCUS6735</name>
</gene>
<proteinExistence type="predicted"/>
<dbReference type="EMBL" id="OVEO01000012">
    <property type="protein sequence ID" value="SPQ99520.1"/>
    <property type="molecule type" value="Genomic_DNA"/>
</dbReference>
<evidence type="ECO:0000313" key="2">
    <source>
        <dbReference type="EMBL" id="SPQ99520.1"/>
    </source>
</evidence>
<feature type="compositionally biased region" description="Basic and acidic residues" evidence="1">
    <location>
        <begin position="447"/>
        <end position="469"/>
    </location>
</feature>
<organism evidence="2 3">
    <name type="scientific">Plasmodiophora brassicae</name>
    <name type="common">Clubroot disease agent</name>
    <dbReference type="NCBI Taxonomy" id="37360"/>
    <lineage>
        <taxon>Eukaryota</taxon>
        <taxon>Sar</taxon>
        <taxon>Rhizaria</taxon>
        <taxon>Endomyxa</taxon>
        <taxon>Phytomyxea</taxon>
        <taxon>Plasmodiophorida</taxon>
        <taxon>Plasmodiophoridae</taxon>
        <taxon>Plasmodiophora</taxon>
    </lineage>
</organism>